<gene>
    <name evidence="1" type="ORF">HLH28_08190</name>
</gene>
<accession>A0A7W4K773</accession>
<protein>
    <submittedName>
        <fullName evidence="1">Uncharacterized protein</fullName>
    </submittedName>
</protein>
<sequence>MAAIGRGLLDRTLPKAAWTHAAHFAATLWLLRTRPDMDLPREMPDLIRVYNLAVGGTNTDTSGYHETITQASIRAARAILAEDPSRPLFATCNTLMASPFGRSDWLLTYWTRPVLFSVAARRGWCAPDIRDLPF</sequence>
<name>A0A7W4K773_9PROT</name>
<proteinExistence type="predicted"/>
<evidence type="ECO:0000313" key="1">
    <source>
        <dbReference type="EMBL" id="MBB2201558.1"/>
    </source>
</evidence>
<dbReference type="Proteomes" id="UP000578030">
    <property type="component" value="Unassembled WGS sequence"/>
</dbReference>
<comment type="caution">
    <text evidence="1">The sequence shown here is derived from an EMBL/GenBank/DDBJ whole genome shotgun (WGS) entry which is preliminary data.</text>
</comment>
<dbReference type="EMBL" id="JABEQM010000005">
    <property type="protein sequence ID" value="MBB2201558.1"/>
    <property type="molecule type" value="Genomic_DNA"/>
</dbReference>
<keyword evidence="2" id="KW-1185">Reference proteome</keyword>
<reference evidence="1 2" key="1">
    <citation type="submission" date="2020-04" db="EMBL/GenBank/DDBJ databases">
        <title>Description of novel Gluconacetobacter.</title>
        <authorList>
            <person name="Sombolestani A."/>
        </authorList>
    </citation>
    <scope>NUCLEOTIDE SEQUENCE [LARGE SCALE GENOMIC DNA]</scope>
    <source>
        <strain evidence="1 2">LMG 27802</strain>
    </source>
</reference>
<organism evidence="1 2">
    <name type="scientific">Gluconacetobacter tumulisoli</name>
    <dbReference type="NCBI Taxonomy" id="1286189"/>
    <lineage>
        <taxon>Bacteria</taxon>
        <taxon>Pseudomonadati</taxon>
        <taxon>Pseudomonadota</taxon>
        <taxon>Alphaproteobacteria</taxon>
        <taxon>Acetobacterales</taxon>
        <taxon>Acetobacteraceae</taxon>
        <taxon>Gluconacetobacter</taxon>
    </lineage>
</organism>
<evidence type="ECO:0000313" key="2">
    <source>
        <dbReference type="Proteomes" id="UP000578030"/>
    </source>
</evidence>
<dbReference type="AlphaFoldDB" id="A0A7W4K773"/>